<reference evidence="1 3" key="1">
    <citation type="submission" date="2020-01" db="EMBL/GenBank/DDBJ databases">
        <authorList>
            <consortium name="DOE Joint Genome Institute"/>
            <person name="Haridas S."/>
            <person name="Albert R."/>
            <person name="Binder M."/>
            <person name="Bloem J."/>
            <person name="Labutti K."/>
            <person name="Salamov A."/>
            <person name="Andreopoulos B."/>
            <person name="Baker S.E."/>
            <person name="Barry K."/>
            <person name="Bills G."/>
            <person name="Bluhm B.H."/>
            <person name="Cannon C."/>
            <person name="Castanera R."/>
            <person name="Culley D.E."/>
            <person name="Daum C."/>
            <person name="Ezra D."/>
            <person name="Gonzalez J.B."/>
            <person name="Henrissat B."/>
            <person name="Kuo A."/>
            <person name="Liang C."/>
            <person name="Lipzen A."/>
            <person name="Lutzoni F."/>
            <person name="Magnuson J."/>
            <person name="Mondo S."/>
            <person name="Nolan M."/>
            <person name="Ohm R."/>
            <person name="Pangilinan J."/>
            <person name="Park H.-J."/>
            <person name="Ramirez L."/>
            <person name="Alfaro M."/>
            <person name="Sun H."/>
            <person name="Tritt A."/>
            <person name="Yoshinaga Y."/>
            <person name="Zwiers L.-H."/>
            <person name="Turgeon B.G."/>
            <person name="Goodwin S.B."/>
            <person name="Spatafora J.W."/>
            <person name="Crous P.W."/>
            <person name="Grigoriev I.V."/>
        </authorList>
    </citation>
    <scope>NUCLEOTIDE SEQUENCE</scope>
    <source>
        <strain evidence="1 3">CBS 781.70</strain>
    </source>
</reference>
<reference evidence="3" key="2">
    <citation type="submission" date="2020-04" db="EMBL/GenBank/DDBJ databases">
        <authorList>
            <consortium name="NCBI Genome Project"/>
        </authorList>
    </citation>
    <scope>NUCLEOTIDE SEQUENCE</scope>
    <source>
        <strain evidence="3">CBS 781.70</strain>
    </source>
</reference>
<evidence type="ECO:0000313" key="3">
    <source>
        <dbReference type="RefSeq" id="XP_033535537.1"/>
    </source>
</evidence>
<accession>A0A6G1G7J1</accession>
<keyword evidence="2" id="KW-1185">Reference proteome</keyword>
<name>A0A6G1G7J1_9PEZI</name>
<dbReference type="EMBL" id="ML975154">
    <property type="protein sequence ID" value="KAF1813906.1"/>
    <property type="molecule type" value="Genomic_DNA"/>
</dbReference>
<reference evidence="3" key="3">
    <citation type="submission" date="2025-04" db="UniProtKB">
        <authorList>
            <consortium name="RefSeq"/>
        </authorList>
    </citation>
    <scope>IDENTIFICATION</scope>
    <source>
        <strain evidence="3">CBS 781.70</strain>
    </source>
</reference>
<organism evidence="1">
    <name type="scientific">Eremomyces bilateralis CBS 781.70</name>
    <dbReference type="NCBI Taxonomy" id="1392243"/>
    <lineage>
        <taxon>Eukaryota</taxon>
        <taxon>Fungi</taxon>
        <taxon>Dikarya</taxon>
        <taxon>Ascomycota</taxon>
        <taxon>Pezizomycotina</taxon>
        <taxon>Dothideomycetes</taxon>
        <taxon>Dothideomycetes incertae sedis</taxon>
        <taxon>Eremomycetales</taxon>
        <taxon>Eremomycetaceae</taxon>
        <taxon>Eremomyces</taxon>
    </lineage>
</organism>
<gene>
    <name evidence="1 3" type="ORF">P152DRAFT_297320</name>
</gene>
<proteinExistence type="predicted"/>
<evidence type="ECO:0000313" key="2">
    <source>
        <dbReference type="Proteomes" id="UP000504638"/>
    </source>
</evidence>
<evidence type="ECO:0000313" key="1">
    <source>
        <dbReference type="EMBL" id="KAF1813906.1"/>
    </source>
</evidence>
<dbReference type="RefSeq" id="XP_033535537.1">
    <property type="nucleotide sequence ID" value="XM_033675052.1"/>
</dbReference>
<dbReference type="Proteomes" id="UP000504638">
    <property type="component" value="Unplaced"/>
</dbReference>
<dbReference type="AlphaFoldDB" id="A0A6G1G7J1"/>
<sequence>MRRFKGQNTDKGILLRKSFSIAQRSSRSYLRSRKGAVKAKCDGGTAVIRKRIALAEHETRLYVNIYLRLFVFPSEPQGLGQPCRIRGWVADCGPVLAGIPQVAVPMRKREPLDPMEPSKPSRGLFGNPASSLALDCSICLHAEIDAMTSIGRSYGQTHSQ</sequence>
<dbReference type="GeneID" id="54415622"/>
<protein>
    <submittedName>
        <fullName evidence="1 3">Uncharacterized protein</fullName>
    </submittedName>
</protein>